<dbReference type="InterPro" id="IPR006599">
    <property type="entry name" value="CARP_motif"/>
</dbReference>
<dbReference type="PANTHER" id="PTHR15440:SF0">
    <property type="entry name" value="PROTEIN XRP2"/>
    <property type="match status" value="1"/>
</dbReference>
<dbReference type="GO" id="GO:0006892">
    <property type="term" value="P:post-Golgi vesicle-mediated transport"/>
    <property type="evidence" value="ECO:0007669"/>
    <property type="project" value="TreeGrafter"/>
</dbReference>
<protein>
    <recommendedName>
        <fullName evidence="3">C-CAP/cofactor C-like domain-containing protein</fullName>
    </recommendedName>
</protein>
<evidence type="ECO:0000256" key="1">
    <source>
        <dbReference type="ARBA" id="ARBA00008848"/>
    </source>
</evidence>
<keyword evidence="2" id="KW-0547">Nucleotide-binding</keyword>
<dbReference type="GO" id="GO:1990075">
    <property type="term" value="C:periciliary membrane compartment"/>
    <property type="evidence" value="ECO:0007669"/>
    <property type="project" value="TreeGrafter"/>
</dbReference>
<dbReference type="GO" id="GO:0000166">
    <property type="term" value="F:nucleotide binding"/>
    <property type="evidence" value="ECO:0007669"/>
    <property type="project" value="UniProtKB-KW"/>
</dbReference>
<evidence type="ECO:0000256" key="2">
    <source>
        <dbReference type="ARBA" id="ARBA00022741"/>
    </source>
</evidence>
<dbReference type="InterPro" id="IPR039093">
    <property type="entry name" value="XRP2"/>
</dbReference>
<feature type="domain" description="C-CAP/cofactor C-like" evidence="3">
    <location>
        <begin position="17"/>
        <end position="165"/>
    </location>
</feature>
<dbReference type="AlphaFoldDB" id="A0A7S2K3P5"/>
<dbReference type="InterPro" id="IPR017901">
    <property type="entry name" value="C-CAP_CF_C-like"/>
</dbReference>
<dbReference type="EMBL" id="HBGY01007879">
    <property type="protein sequence ID" value="CAD9565391.1"/>
    <property type="molecule type" value="Transcribed_RNA"/>
</dbReference>
<comment type="similarity">
    <text evidence="1">Belongs to the TBCC family.</text>
</comment>
<gene>
    <name evidence="4" type="ORF">LDAN0321_LOCUS4954</name>
</gene>
<dbReference type="Pfam" id="PF07986">
    <property type="entry name" value="TBCC"/>
    <property type="match status" value="1"/>
</dbReference>
<proteinExistence type="inferred from homology"/>
<dbReference type="GO" id="GO:0005096">
    <property type="term" value="F:GTPase activator activity"/>
    <property type="evidence" value="ECO:0007669"/>
    <property type="project" value="InterPro"/>
</dbReference>
<dbReference type="PROSITE" id="PS51329">
    <property type="entry name" value="C_CAP_COFACTOR_C"/>
    <property type="match status" value="1"/>
</dbReference>
<dbReference type="Gene3D" id="2.160.20.70">
    <property type="match status" value="1"/>
</dbReference>
<evidence type="ECO:0000259" key="3">
    <source>
        <dbReference type="PROSITE" id="PS51329"/>
    </source>
</evidence>
<reference evidence="4" key="1">
    <citation type="submission" date="2021-01" db="EMBL/GenBank/DDBJ databases">
        <authorList>
            <person name="Corre E."/>
            <person name="Pelletier E."/>
            <person name="Niang G."/>
            <person name="Scheremetjew M."/>
            <person name="Finn R."/>
            <person name="Kale V."/>
            <person name="Holt S."/>
            <person name="Cochrane G."/>
            <person name="Meng A."/>
            <person name="Brown T."/>
            <person name="Cohen L."/>
        </authorList>
    </citation>
    <scope>NUCLEOTIDE SEQUENCE</scope>
    <source>
        <strain evidence="4">B650</strain>
    </source>
</reference>
<sequence length="321" mass="35981">MMFTATDGTSFFSLGEYRRHEMETQYTWENKMGETLMKLPGSVKGQPFDISSCKGCRLLLLDHSDQVQIDDVSDSRVFIAASSESVFIRNCSSCTFTIACKQFRTRDCTNCIFYLYSKTEPAIETSNNIRFAPFNGAYDGHKQAMEAASLNPERNLWFAVYDFNDDKQTGNNWRYLNASEEDPLWTPLNDGAKTCCPRVKPGAIKTQTEQVVQTSENSISKFRKNKTSGIERNHCSTPSTYTTLSEIMNENSNSNDGIAVPATAMQTSTIVGFGSLSAGYSNLEDLFSPIYERLSQTAQMIASSVSHAVEQCHQLIRQLFD</sequence>
<dbReference type="InterPro" id="IPR012945">
    <property type="entry name" value="Tubulin-bd_cofactor_C_dom"/>
</dbReference>
<name>A0A7S2K3P5_9STRA</name>
<dbReference type="PANTHER" id="PTHR15440">
    <property type="entry name" value="XRP2 PROTEIN"/>
    <property type="match status" value="1"/>
</dbReference>
<dbReference type="GO" id="GO:0005929">
    <property type="term" value="C:cilium"/>
    <property type="evidence" value="ECO:0007669"/>
    <property type="project" value="TreeGrafter"/>
</dbReference>
<evidence type="ECO:0000313" key="4">
    <source>
        <dbReference type="EMBL" id="CAD9565391.1"/>
    </source>
</evidence>
<accession>A0A7S2K3P5</accession>
<dbReference type="SMART" id="SM00673">
    <property type="entry name" value="CARP"/>
    <property type="match status" value="2"/>
</dbReference>
<dbReference type="InterPro" id="IPR016098">
    <property type="entry name" value="CAP/MinC_C"/>
</dbReference>
<organism evidence="4">
    <name type="scientific">Leptocylindrus danicus</name>
    <dbReference type="NCBI Taxonomy" id="163516"/>
    <lineage>
        <taxon>Eukaryota</taxon>
        <taxon>Sar</taxon>
        <taxon>Stramenopiles</taxon>
        <taxon>Ochrophyta</taxon>
        <taxon>Bacillariophyta</taxon>
        <taxon>Coscinodiscophyceae</taxon>
        <taxon>Chaetocerotophycidae</taxon>
        <taxon>Leptocylindrales</taxon>
        <taxon>Leptocylindraceae</taxon>
        <taxon>Leptocylindrus</taxon>
    </lineage>
</organism>